<evidence type="ECO:0000256" key="1">
    <source>
        <dbReference type="ARBA" id="ARBA00006194"/>
    </source>
</evidence>
<proteinExistence type="inferred from homology"/>
<dbReference type="InterPro" id="IPR001971">
    <property type="entry name" value="Ribosomal_uS11"/>
</dbReference>
<dbReference type="STRING" id="1331196.A0A1B9J0K2"/>
<dbReference type="Gene3D" id="3.30.420.80">
    <property type="entry name" value="Ribosomal protein S11"/>
    <property type="match status" value="1"/>
</dbReference>
<dbReference type="Proteomes" id="UP000092583">
    <property type="component" value="Unassembled WGS sequence"/>
</dbReference>
<keyword evidence="2" id="KW-0689">Ribosomal protein</keyword>
<keyword evidence="3" id="KW-0687">Ribonucleoprotein</keyword>
<evidence type="ECO:0008006" key="7">
    <source>
        <dbReference type="Google" id="ProtNLM"/>
    </source>
</evidence>
<dbReference type="GO" id="GO:1990904">
    <property type="term" value="C:ribonucleoprotein complex"/>
    <property type="evidence" value="ECO:0007669"/>
    <property type="project" value="UniProtKB-KW"/>
</dbReference>
<dbReference type="GO" id="GO:0005840">
    <property type="term" value="C:ribosome"/>
    <property type="evidence" value="ECO:0007669"/>
    <property type="project" value="UniProtKB-KW"/>
</dbReference>
<gene>
    <name evidence="5" type="ORF">L486_00939</name>
</gene>
<accession>A0A1B9J0K2</accession>
<keyword evidence="6" id="KW-1185">Reference proteome</keyword>
<name>A0A1B9J0K2_9TREE</name>
<reference evidence="5 6" key="1">
    <citation type="submission" date="2013-07" db="EMBL/GenBank/DDBJ databases">
        <title>The Genome Sequence of Kwoniella mangroviensis CBS10435.</title>
        <authorList>
            <consortium name="The Broad Institute Genome Sequencing Platform"/>
            <person name="Cuomo C."/>
            <person name="Litvintseva A."/>
            <person name="Chen Y."/>
            <person name="Heitman J."/>
            <person name="Sun S."/>
            <person name="Springer D."/>
            <person name="Dromer F."/>
            <person name="Young S.K."/>
            <person name="Zeng Q."/>
            <person name="Gargeya S."/>
            <person name="Fitzgerald M."/>
            <person name="Abouelleil A."/>
            <person name="Alvarado L."/>
            <person name="Berlin A.M."/>
            <person name="Chapman S.B."/>
            <person name="Dewar J."/>
            <person name="Goldberg J."/>
            <person name="Griggs A."/>
            <person name="Gujja S."/>
            <person name="Hansen M."/>
            <person name="Howarth C."/>
            <person name="Imamovic A."/>
            <person name="Larimer J."/>
            <person name="McCowan C."/>
            <person name="Murphy C."/>
            <person name="Pearson M."/>
            <person name="Priest M."/>
            <person name="Roberts A."/>
            <person name="Saif S."/>
            <person name="Shea T."/>
            <person name="Sykes S."/>
            <person name="Wortman J."/>
            <person name="Nusbaum C."/>
            <person name="Birren B."/>
        </authorList>
    </citation>
    <scope>NUCLEOTIDE SEQUENCE [LARGE SCALE GENOMIC DNA]</scope>
    <source>
        <strain evidence="5 6">CBS 10435</strain>
    </source>
</reference>
<evidence type="ECO:0000313" key="6">
    <source>
        <dbReference type="Proteomes" id="UP000092583"/>
    </source>
</evidence>
<evidence type="ECO:0000256" key="3">
    <source>
        <dbReference type="ARBA" id="ARBA00023274"/>
    </source>
</evidence>
<feature type="compositionally biased region" description="Low complexity" evidence="4">
    <location>
        <begin position="44"/>
        <end position="56"/>
    </location>
</feature>
<dbReference type="HAMAP" id="MF_01310">
    <property type="entry name" value="Ribosomal_uS11"/>
    <property type="match status" value="1"/>
</dbReference>
<dbReference type="SUPFAM" id="SSF53137">
    <property type="entry name" value="Translational machinery components"/>
    <property type="match status" value="1"/>
</dbReference>
<feature type="region of interest" description="Disordered" evidence="4">
    <location>
        <begin position="29"/>
        <end position="120"/>
    </location>
</feature>
<dbReference type="AlphaFoldDB" id="A0A1B9J0K2"/>
<protein>
    <recommendedName>
        <fullName evidence="7">Ribosomal protein S11</fullName>
    </recommendedName>
</protein>
<dbReference type="GO" id="GO:0006412">
    <property type="term" value="P:translation"/>
    <property type="evidence" value="ECO:0007669"/>
    <property type="project" value="InterPro"/>
</dbReference>
<sequence>MASLIRSTIFSTSSRLSRPTFIPTASFASSSRHGLDFTRPRQFLPSTPTTTTTTTLLEEDPTTEPITESHESPSTSNQNAEPIPTSQPSPTSSTKTIPTPTSTPTSTPIPSSPARARSSKGSILRWLAETDKSNDNNKHLVPTHTLHVRSTRNNIVLSFTDGLGPVFTNVSGGSDRQFKNSQRSSYEAATQASIKMFEKILEYHQTTTPSNRRLQLRVSFNGLFGMGREAIASALSGPEGQEIRSLITRVEDRTKIKIGGTRARKPRRL</sequence>
<reference evidence="6" key="2">
    <citation type="submission" date="2013-12" db="EMBL/GenBank/DDBJ databases">
        <title>Evolution of pathogenesis and genome organization in the Tremellales.</title>
        <authorList>
            <person name="Cuomo C."/>
            <person name="Litvintseva A."/>
            <person name="Heitman J."/>
            <person name="Chen Y."/>
            <person name="Sun S."/>
            <person name="Springer D."/>
            <person name="Dromer F."/>
            <person name="Young S."/>
            <person name="Zeng Q."/>
            <person name="Chapman S."/>
            <person name="Gujja S."/>
            <person name="Saif S."/>
            <person name="Birren B."/>
        </authorList>
    </citation>
    <scope>NUCLEOTIDE SEQUENCE [LARGE SCALE GENOMIC DNA]</scope>
    <source>
        <strain evidence="6">CBS 10435</strain>
    </source>
</reference>
<evidence type="ECO:0000256" key="2">
    <source>
        <dbReference type="ARBA" id="ARBA00022980"/>
    </source>
</evidence>
<dbReference type="InterPro" id="IPR036967">
    <property type="entry name" value="Ribosomal_uS11_sf"/>
</dbReference>
<evidence type="ECO:0000256" key="4">
    <source>
        <dbReference type="SAM" id="MobiDB-lite"/>
    </source>
</evidence>
<dbReference type="GO" id="GO:0003735">
    <property type="term" value="F:structural constituent of ribosome"/>
    <property type="evidence" value="ECO:0007669"/>
    <property type="project" value="InterPro"/>
</dbReference>
<organism evidence="5 6">
    <name type="scientific">Kwoniella mangroviensis CBS 10435</name>
    <dbReference type="NCBI Taxonomy" id="1331196"/>
    <lineage>
        <taxon>Eukaryota</taxon>
        <taxon>Fungi</taxon>
        <taxon>Dikarya</taxon>
        <taxon>Basidiomycota</taxon>
        <taxon>Agaricomycotina</taxon>
        <taxon>Tremellomycetes</taxon>
        <taxon>Tremellales</taxon>
        <taxon>Cryptococcaceae</taxon>
        <taxon>Kwoniella</taxon>
    </lineage>
</organism>
<evidence type="ECO:0000313" key="5">
    <source>
        <dbReference type="EMBL" id="OCF61292.1"/>
    </source>
</evidence>
<dbReference type="EMBL" id="KI669459">
    <property type="protein sequence ID" value="OCF61292.1"/>
    <property type="molecule type" value="Genomic_DNA"/>
</dbReference>
<dbReference type="PANTHER" id="PTHR11759">
    <property type="entry name" value="40S RIBOSOMAL PROTEIN S14/30S RIBOSOMAL PROTEIN S11"/>
    <property type="match status" value="1"/>
</dbReference>
<feature type="compositionally biased region" description="Low complexity" evidence="4">
    <location>
        <begin position="82"/>
        <end position="113"/>
    </location>
</feature>
<dbReference type="OrthoDB" id="1654884at2759"/>
<comment type="similarity">
    <text evidence="1">Belongs to the universal ribosomal protein uS11 family.</text>
</comment>